<keyword evidence="3" id="KW-1185">Reference proteome</keyword>
<feature type="signal peptide" evidence="1">
    <location>
        <begin position="1"/>
        <end position="21"/>
    </location>
</feature>
<evidence type="ECO:0000313" key="3">
    <source>
        <dbReference type="Proteomes" id="UP001461498"/>
    </source>
</evidence>
<dbReference type="EMBL" id="JAPXFL010000004">
    <property type="protein sequence ID" value="KAK9507748.1"/>
    <property type="molecule type" value="Genomic_DNA"/>
</dbReference>
<evidence type="ECO:0000313" key="2">
    <source>
        <dbReference type="EMBL" id="KAK9507748.1"/>
    </source>
</evidence>
<dbReference type="AlphaFoldDB" id="A0AAW1D9Y4"/>
<keyword evidence="1" id="KW-0732">Signal</keyword>
<organism evidence="2 3">
    <name type="scientific">Rhynocoris fuscipes</name>
    <dbReference type="NCBI Taxonomy" id="488301"/>
    <lineage>
        <taxon>Eukaryota</taxon>
        <taxon>Metazoa</taxon>
        <taxon>Ecdysozoa</taxon>
        <taxon>Arthropoda</taxon>
        <taxon>Hexapoda</taxon>
        <taxon>Insecta</taxon>
        <taxon>Pterygota</taxon>
        <taxon>Neoptera</taxon>
        <taxon>Paraneoptera</taxon>
        <taxon>Hemiptera</taxon>
        <taxon>Heteroptera</taxon>
        <taxon>Panheteroptera</taxon>
        <taxon>Cimicomorpha</taxon>
        <taxon>Reduviidae</taxon>
        <taxon>Harpactorinae</taxon>
        <taxon>Harpactorini</taxon>
        <taxon>Rhynocoris</taxon>
    </lineage>
</organism>
<gene>
    <name evidence="2" type="ORF">O3M35_007532</name>
</gene>
<proteinExistence type="predicted"/>
<dbReference type="Proteomes" id="UP001461498">
    <property type="component" value="Unassembled WGS sequence"/>
</dbReference>
<accession>A0AAW1D9Y4</accession>
<evidence type="ECO:0000256" key="1">
    <source>
        <dbReference type="SAM" id="SignalP"/>
    </source>
</evidence>
<protein>
    <submittedName>
        <fullName evidence="2">Uncharacterized protein</fullName>
    </submittedName>
</protein>
<feature type="chain" id="PRO_5043957074" evidence="1">
    <location>
        <begin position="22"/>
        <end position="163"/>
    </location>
</feature>
<reference evidence="2 3" key="1">
    <citation type="submission" date="2022-12" db="EMBL/GenBank/DDBJ databases">
        <title>Chromosome-level genome assembly of true bugs.</title>
        <authorList>
            <person name="Ma L."/>
            <person name="Li H."/>
        </authorList>
    </citation>
    <scope>NUCLEOTIDE SEQUENCE [LARGE SCALE GENOMIC DNA]</scope>
    <source>
        <strain evidence="2">Lab_2022b</strain>
    </source>
</reference>
<sequence length="163" mass="19350">MYFNKIKFFLFLLLFIKETLSQHKINLLKSDTIREGKSYGCACSINNGKTKCPPKGQHKPPTCPSKKQLKELHERKPWELNRNHNSLFYDTTEWPMNHRSTITFKVHTAHHNRNRVLTDLIYKQMLKSFIDNGQNQQIIEKLLPNKNIYFLLSEKNDHINKIN</sequence>
<comment type="caution">
    <text evidence="2">The sequence shown here is derived from an EMBL/GenBank/DDBJ whole genome shotgun (WGS) entry which is preliminary data.</text>
</comment>
<name>A0AAW1D9Y4_9HEMI</name>